<sequence>MASTGIEPRAFGAFQSTQNKDWFDADIDKDYSFMFGPQMSDYSMDATFFDPVEGLPSTYGALQSQDVEPTAQSKNMLEYQRLPSSSLADGADGLFTLDNFSTVSSADTLQLSKLASTVSRACSAMESIPSMLEKLSNSIDRISTGFERFSGSLNEASTLVERVHSQAENVSEYTTAATGAFEGRVDSLSERIDGLVATVEEIVKRERIAMEKFGNFAGRINQPVDLLQRSSG</sequence>
<keyword evidence="3" id="KW-1185">Reference proteome</keyword>
<evidence type="ECO:0000313" key="1">
    <source>
        <dbReference type="EMBL" id="CEL11959.1"/>
    </source>
</evidence>
<dbReference type="SUPFAM" id="SSF58104">
    <property type="entry name" value="Methyl-accepting chemotaxis protein (MCP) signaling domain"/>
    <property type="match status" value="1"/>
</dbReference>
<proteinExistence type="predicted"/>
<dbReference type="Proteomes" id="UP000054771">
    <property type="component" value="Unassembled WGS sequence"/>
</dbReference>
<name>A0A0U5GKL3_ASPCI</name>
<reference evidence="3" key="2">
    <citation type="journal article" date="2016" name="Genome Announc.">
        <title>Draft genome sequences of fungus Aspergillus calidoustus.</title>
        <authorList>
            <person name="Horn F."/>
            <person name="Linde J."/>
            <person name="Mattern D.J."/>
            <person name="Walther G."/>
            <person name="Guthke R."/>
            <person name="Scherlach K."/>
            <person name="Martin K."/>
            <person name="Brakhage A.A."/>
            <person name="Petzke L."/>
            <person name="Valiante V."/>
        </authorList>
    </citation>
    <scope>NUCLEOTIDE SEQUENCE [LARGE SCALE GENOMIC DNA]</scope>
    <source>
        <strain evidence="3">SF006504</strain>
    </source>
</reference>
<evidence type="ECO:0000313" key="3">
    <source>
        <dbReference type="Proteomes" id="UP000054771"/>
    </source>
</evidence>
<evidence type="ECO:0000313" key="2">
    <source>
        <dbReference type="EMBL" id="CEL11988.1"/>
    </source>
</evidence>
<dbReference type="EMBL" id="CDMC01000037">
    <property type="protein sequence ID" value="CEL11959.1"/>
    <property type="molecule type" value="Genomic_DNA"/>
</dbReference>
<gene>
    <name evidence="1" type="ORF">ASPCAL15053</name>
    <name evidence="2" type="ORF">ASPCAL15082</name>
</gene>
<dbReference type="AlphaFoldDB" id="A0A0U5GKL3"/>
<dbReference type="EMBL" id="CDMC01000039">
    <property type="protein sequence ID" value="CEL11988.1"/>
    <property type="molecule type" value="Genomic_DNA"/>
</dbReference>
<protein>
    <submittedName>
        <fullName evidence="1">Uncharacterized protein</fullName>
    </submittedName>
</protein>
<reference evidence="1" key="1">
    <citation type="submission" date="2014-12" db="EMBL/GenBank/DDBJ databases">
        <authorList>
            <person name="Jaenicke S."/>
        </authorList>
    </citation>
    <scope>NUCLEOTIDE SEQUENCE [LARGE SCALE GENOMIC DNA]</scope>
</reference>
<dbReference type="OrthoDB" id="4398229at2759"/>
<dbReference type="Gene3D" id="1.10.287.950">
    <property type="entry name" value="Methyl-accepting chemotaxis protein"/>
    <property type="match status" value="1"/>
</dbReference>
<organism evidence="1 3">
    <name type="scientific">Aspergillus calidoustus</name>
    <dbReference type="NCBI Taxonomy" id="454130"/>
    <lineage>
        <taxon>Eukaryota</taxon>
        <taxon>Fungi</taxon>
        <taxon>Dikarya</taxon>
        <taxon>Ascomycota</taxon>
        <taxon>Pezizomycotina</taxon>
        <taxon>Eurotiomycetes</taxon>
        <taxon>Eurotiomycetidae</taxon>
        <taxon>Eurotiales</taxon>
        <taxon>Aspergillaceae</taxon>
        <taxon>Aspergillus</taxon>
        <taxon>Aspergillus subgen. Nidulantes</taxon>
    </lineage>
</organism>
<accession>A0A0U5GKL3</accession>